<keyword evidence="4 8" id="KW-0808">Transferase</keyword>
<sequence length="291" mass="32745">MTKIKKAVIPAAGLGTRFLPASKAMAKEIIPIMDKPIIQFIVEEAIEAGIEEILIITGRNKRSIEDHFDANYELEDNLKQKGKTAMLEMVDATSHYNIQFRRQHYPDGLGNAVLEAESFVGDEPFLLMLGDDLLVDKKPLSKTLIDQAESLGGMHIATQSVPESERSQYGVVELQDNDGVEEVKRLIEKPNNQETESTQAICGRYILTPDIFNVIDQTKPNVYSKEIELTDALNTMAETEVIYNYSYTGEWYEVGEPFGLVKASIQYALKHPETAEGFKKYLKEDIIPQLK</sequence>
<organism evidence="8 9">
    <name type="scientific">Aerococcus suis</name>
    <dbReference type="NCBI Taxonomy" id="371602"/>
    <lineage>
        <taxon>Bacteria</taxon>
        <taxon>Bacillati</taxon>
        <taxon>Bacillota</taxon>
        <taxon>Bacilli</taxon>
        <taxon>Lactobacillales</taxon>
        <taxon>Aerococcaceae</taxon>
        <taxon>Aerococcus</taxon>
    </lineage>
</organism>
<keyword evidence="5 8" id="KW-0548">Nucleotidyltransferase</keyword>
<comment type="pathway">
    <text evidence="1">Carbohydrate metabolism; nucleotide-sugar metabolism.</text>
</comment>
<dbReference type="Proteomes" id="UP000243884">
    <property type="component" value="Unassembled WGS sequence"/>
</dbReference>
<feature type="domain" description="Nucleotidyl transferase" evidence="7">
    <location>
        <begin position="6"/>
        <end position="267"/>
    </location>
</feature>
<accession>A0A1W1YIJ5</accession>
<dbReference type="UniPathway" id="UPA00215"/>
<dbReference type="InterPro" id="IPR005771">
    <property type="entry name" value="GalU_uridylyltTrfase_bac/arc"/>
</dbReference>
<dbReference type="GO" id="GO:0003983">
    <property type="term" value="F:UTP:glucose-1-phosphate uridylyltransferase activity"/>
    <property type="evidence" value="ECO:0007669"/>
    <property type="project" value="UniProtKB-EC"/>
</dbReference>
<evidence type="ECO:0000256" key="6">
    <source>
        <dbReference type="ARBA" id="ARBA00048128"/>
    </source>
</evidence>
<evidence type="ECO:0000256" key="4">
    <source>
        <dbReference type="ARBA" id="ARBA00022679"/>
    </source>
</evidence>
<evidence type="ECO:0000259" key="7">
    <source>
        <dbReference type="Pfam" id="PF00483"/>
    </source>
</evidence>
<dbReference type="GO" id="GO:0006011">
    <property type="term" value="P:UDP-alpha-D-glucose metabolic process"/>
    <property type="evidence" value="ECO:0007669"/>
    <property type="project" value="InterPro"/>
</dbReference>
<gene>
    <name evidence="8" type="ORF">SAMN04487984_0707</name>
</gene>
<dbReference type="Gene3D" id="3.90.550.10">
    <property type="entry name" value="Spore Coat Polysaccharide Biosynthesis Protein SpsA, Chain A"/>
    <property type="match status" value="1"/>
</dbReference>
<evidence type="ECO:0000256" key="2">
    <source>
        <dbReference type="ARBA" id="ARBA00006890"/>
    </source>
</evidence>
<dbReference type="EMBL" id="FWXK01000003">
    <property type="protein sequence ID" value="SMC36005.1"/>
    <property type="molecule type" value="Genomic_DNA"/>
</dbReference>
<evidence type="ECO:0000256" key="3">
    <source>
        <dbReference type="ARBA" id="ARBA00012415"/>
    </source>
</evidence>
<dbReference type="EC" id="2.7.7.9" evidence="3"/>
<dbReference type="RefSeq" id="WP_084098589.1">
    <property type="nucleotide sequence ID" value="NZ_FWXK01000003.1"/>
</dbReference>
<reference evidence="9" key="1">
    <citation type="submission" date="2017-04" db="EMBL/GenBank/DDBJ databases">
        <authorList>
            <person name="Varghese N."/>
            <person name="Submissions S."/>
        </authorList>
    </citation>
    <scope>NUCLEOTIDE SEQUENCE [LARGE SCALE GENOMIC DNA]</scope>
    <source>
        <strain evidence="9">DSM 21500</strain>
    </source>
</reference>
<dbReference type="PANTHER" id="PTHR43197:SF1">
    <property type="entry name" value="UTP--GLUCOSE-1-PHOSPHATE URIDYLYLTRANSFERASE"/>
    <property type="match status" value="1"/>
</dbReference>
<dbReference type="AlphaFoldDB" id="A0A1W1YIJ5"/>
<evidence type="ECO:0000313" key="8">
    <source>
        <dbReference type="EMBL" id="SMC36005.1"/>
    </source>
</evidence>
<dbReference type="Pfam" id="PF00483">
    <property type="entry name" value="NTP_transferase"/>
    <property type="match status" value="1"/>
</dbReference>
<proteinExistence type="inferred from homology"/>
<comment type="similarity">
    <text evidence="2">Belongs to the UDPGP type 2 family.</text>
</comment>
<dbReference type="InterPro" id="IPR029044">
    <property type="entry name" value="Nucleotide-diphossugar_trans"/>
</dbReference>
<dbReference type="InterPro" id="IPR005835">
    <property type="entry name" value="NTP_transferase_dom"/>
</dbReference>
<evidence type="ECO:0000256" key="5">
    <source>
        <dbReference type="ARBA" id="ARBA00022695"/>
    </source>
</evidence>
<name>A0A1W1YIJ5_9LACT</name>
<dbReference type="PANTHER" id="PTHR43197">
    <property type="entry name" value="UTP--GLUCOSE-1-PHOSPHATE URIDYLYLTRANSFERASE"/>
    <property type="match status" value="1"/>
</dbReference>
<evidence type="ECO:0000256" key="1">
    <source>
        <dbReference type="ARBA" id="ARBA00005136"/>
    </source>
</evidence>
<keyword evidence="9" id="KW-1185">Reference proteome</keyword>
<protein>
    <recommendedName>
        <fullName evidence="3">UTP--glucose-1-phosphate uridylyltransferase</fullName>
        <ecNumber evidence="3">2.7.7.9</ecNumber>
    </recommendedName>
</protein>
<dbReference type="STRING" id="371602.SAMN04487984_0707"/>
<dbReference type="OrthoDB" id="9803871at2"/>
<dbReference type="SUPFAM" id="SSF53448">
    <property type="entry name" value="Nucleotide-diphospho-sugar transferases"/>
    <property type="match status" value="1"/>
</dbReference>
<evidence type="ECO:0000313" key="9">
    <source>
        <dbReference type="Proteomes" id="UP000243884"/>
    </source>
</evidence>
<comment type="catalytic activity">
    <reaction evidence="6">
        <text>alpha-D-glucose 1-phosphate + UTP + H(+) = UDP-alpha-D-glucose + diphosphate</text>
        <dbReference type="Rhea" id="RHEA:19889"/>
        <dbReference type="ChEBI" id="CHEBI:15378"/>
        <dbReference type="ChEBI" id="CHEBI:33019"/>
        <dbReference type="ChEBI" id="CHEBI:46398"/>
        <dbReference type="ChEBI" id="CHEBI:58601"/>
        <dbReference type="ChEBI" id="CHEBI:58885"/>
        <dbReference type="EC" id="2.7.7.9"/>
    </reaction>
</comment>